<name>A0A5C6Q349_9GAMM</name>
<keyword evidence="3" id="KW-1185">Reference proteome</keyword>
<evidence type="ECO:0000313" key="2">
    <source>
        <dbReference type="EMBL" id="TWX63264.1"/>
    </source>
</evidence>
<gene>
    <name evidence="1" type="ORF">ESZ26_17590</name>
    <name evidence="2" type="ORF">ESZ27_17175</name>
</gene>
<comment type="caution">
    <text evidence="2">The sequence shown here is derived from an EMBL/GenBank/DDBJ whole genome shotgun (WGS) entry which is preliminary data.</text>
</comment>
<evidence type="ECO:0000313" key="1">
    <source>
        <dbReference type="EMBL" id="TWX54484.1"/>
    </source>
</evidence>
<evidence type="ECO:0000313" key="3">
    <source>
        <dbReference type="Proteomes" id="UP000321525"/>
    </source>
</evidence>
<sequence length="229" mass="26514">MINIKLVGAFLIGYFLFNANAESAINYSYCERDCKMEYNFFKTYARQGSSLANLSMAIMNYRGHGREINIPLANKLLIRAARDREPAAMYQLAYNMMYGLHMEQDLEQALVWFKKTERFNVLNTKRNVNLLTLFLDEEQVEKRSSMKAVFSKVSQAKEDILFKQENDGDIEHIAVTHQFYWDYILYNAELQTCTVNCLSMSFNTLVPLIHVVNEQALLTELELAVSAKI</sequence>
<reference evidence="2 4" key="1">
    <citation type="submission" date="2019-07" db="EMBL/GenBank/DDBJ databases">
        <title>Genomes of sea-ice associated Colwellia species.</title>
        <authorList>
            <person name="Bowman J.P."/>
        </authorList>
    </citation>
    <scope>NUCLEOTIDE SEQUENCE [LARGE SCALE GENOMIC DNA]</scope>
    <source>
        <strain evidence="1 3">ACAM 607</strain>
        <strain evidence="2 4">IC036</strain>
    </source>
</reference>
<dbReference type="OrthoDB" id="6429934at2"/>
<dbReference type="Proteomes" id="UP000321525">
    <property type="component" value="Unassembled WGS sequence"/>
</dbReference>
<evidence type="ECO:0000313" key="4">
    <source>
        <dbReference type="Proteomes" id="UP000321917"/>
    </source>
</evidence>
<dbReference type="Pfam" id="PF08238">
    <property type="entry name" value="Sel1"/>
    <property type="match status" value="2"/>
</dbReference>
<dbReference type="EMBL" id="VOLR01000035">
    <property type="protein sequence ID" value="TWX54484.1"/>
    <property type="molecule type" value="Genomic_DNA"/>
</dbReference>
<protein>
    <submittedName>
        <fullName evidence="2">Sel1 repeat family protein</fullName>
    </submittedName>
</protein>
<dbReference type="InterPro" id="IPR006597">
    <property type="entry name" value="Sel1-like"/>
</dbReference>
<dbReference type="EMBL" id="VOLQ01000047">
    <property type="protein sequence ID" value="TWX63264.1"/>
    <property type="molecule type" value="Genomic_DNA"/>
</dbReference>
<organism evidence="2 4">
    <name type="scientific">Colwellia hornerae</name>
    <dbReference type="NCBI Taxonomy" id="89402"/>
    <lineage>
        <taxon>Bacteria</taxon>
        <taxon>Pseudomonadati</taxon>
        <taxon>Pseudomonadota</taxon>
        <taxon>Gammaproteobacteria</taxon>
        <taxon>Alteromonadales</taxon>
        <taxon>Colwelliaceae</taxon>
        <taxon>Colwellia</taxon>
    </lineage>
</organism>
<dbReference type="SUPFAM" id="SSF81901">
    <property type="entry name" value="HCP-like"/>
    <property type="match status" value="1"/>
</dbReference>
<accession>A0A5C6Q349</accession>
<dbReference type="Proteomes" id="UP000321917">
    <property type="component" value="Unassembled WGS sequence"/>
</dbReference>
<dbReference type="SMART" id="SM00671">
    <property type="entry name" value="SEL1"/>
    <property type="match status" value="2"/>
</dbReference>
<dbReference type="InterPro" id="IPR011990">
    <property type="entry name" value="TPR-like_helical_dom_sf"/>
</dbReference>
<dbReference type="RefSeq" id="WP_146800903.1">
    <property type="nucleotide sequence ID" value="NZ_VOLP01000034.1"/>
</dbReference>
<dbReference type="AlphaFoldDB" id="A0A5C6Q349"/>
<dbReference type="Gene3D" id="1.25.40.10">
    <property type="entry name" value="Tetratricopeptide repeat domain"/>
    <property type="match status" value="1"/>
</dbReference>
<proteinExistence type="predicted"/>